<evidence type="ECO:0000313" key="3">
    <source>
        <dbReference type="Proteomes" id="UP000566711"/>
    </source>
</evidence>
<evidence type="ECO:0000313" key="2">
    <source>
        <dbReference type="EMBL" id="MBA5605470.1"/>
    </source>
</evidence>
<dbReference type="AlphaFoldDB" id="A0A7W2EGV3"/>
<proteinExistence type="predicted"/>
<accession>A0A7W2EGV3</accession>
<comment type="caution">
    <text evidence="2">The sequence shown here is derived from an EMBL/GenBank/DDBJ whole genome shotgun (WGS) entry which is preliminary data.</text>
</comment>
<reference evidence="2 3" key="1">
    <citation type="submission" date="2020-07" db="EMBL/GenBank/DDBJ databases">
        <title>Novel species isolated from subtropical streams in China.</title>
        <authorList>
            <person name="Lu H."/>
        </authorList>
    </citation>
    <scope>NUCLEOTIDE SEQUENCE [LARGE SCALE GENOMIC DNA]</scope>
    <source>
        <strain evidence="2 3">FT3S</strain>
    </source>
</reference>
<keyword evidence="3" id="KW-1185">Reference proteome</keyword>
<name>A0A7W2EGV3_9BURK</name>
<organism evidence="2 3">
    <name type="scientific">Rugamonas fusca</name>
    <dbReference type="NCBI Taxonomy" id="2758568"/>
    <lineage>
        <taxon>Bacteria</taxon>
        <taxon>Pseudomonadati</taxon>
        <taxon>Pseudomonadota</taxon>
        <taxon>Betaproteobacteria</taxon>
        <taxon>Burkholderiales</taxon>
        <taxon>Oxalobacteraceae</taxon>
        <taxon>Telluria group</taxon>
        <taxon>Rugamonas</taxon>
    </lineage>
</organism>
<dbReference type="Proteomes" id="UP000566711">
    <property type="component" value="Unassembled WGS sequence"/>
</dbReference>
<keyword evidence="1" id="KW-1133">Transmembrane helix</keyword>
<dbReference type="EMBL" id="JACEZS010000006">
    <property type="protein sequence ID" value="MBA5605470.1"/>
    <property type="molecule type" value="Genomic_DNA"/>
</dbReference>
<feature type="transmembrane region" description="Helical" evidence="1">
    <location>
        <begin position="20"/>
        <end position="40"/>
    </location>
</feature>
<gene>
    <name evidence="2" type="ORF">H3H36_08870</name>
</gene>
<dbReference type="RefSeq" id="WP_182216415.1">
    <property type="nucleotide sequence ID" value="NZ_JACEZS010000006.1"/>
</dbReference>
<keyword evidence="1" id="KW-0472">Membrane</keyword>
<evidence type="ECO:0000256" key="1">
    <source>
        <dbReference type="SAM" id="Phobius"/>
    </source>
</evidence>
<protein>
    <submittedName>
        <fullName evidence="2">Uncharacterized protein</fullName>
    </submittedName>
</protein>
<sequence>MRQPDNHDDDGNPKFGRLLIVLIIAVLFCVALTWVMGAVFPNFPNFR</sequence>
<keyword evidence="1" id="KW-0812">Transmembrane</keyword>